<evidence type="ECO:0000313" key="1">
    <source>
        <dbReference type="EMBL" id="MTB96503.1"/>
    </source>
</evidence>
<dbReference type="AlphaFoldDB" id="A0A6I3JEP7"/>
<organism evidence="1 2">
    <name type="scientific">Nocardioides marmotae</name>
    <dbReference type="NCBI Taxonomy" id="2663857"/>
    <lineage>
        <taxon>Bacteria</taxon>
        <taxon>Bacillati</taxon>
        <taxon>Actinomycetota</taxon>
        <taxon>Actinomycetes</taxon>
        <taxon>Propionibacteriales</taxon>
        <taxon>Nocardioidaceae</taxon>
        <taxon>Nocardioides</taxon>
    </lineage>
</organism>
<comment type="caution">
    <text evidence="1">The sequence shown here is derived from an EMBL/GenBank/DDBJ whole genome shotgun (WGS) entry which is preliminary data.</text>
</comment>
<sequence length="219" mass="23877">MPSQFHDRIDIGADPAIIDPFVALGWVESECDKRFGFEKDQFGFDAYRRSVTMFFEGGTASDSTVAQVRADMADIGSAPKFLAYNLRQSGGELEIEVTHWLKRSEPVIEIEARGSDRVLVYGLVRDLSERVRHGIERIESGVKPEPSPEPSVHDEAVAVVTSGLSIGSISASTRSSPPEAPFPPEPPVKKHPLANPWVAVVAVPMIIAIIAVILDAFIN</sequence>
<reference evidence="1 2" key="1">
    <citation type="submission" date="2019-10" db="EMBL/GenBank/DDBJ databases">
        <title>Nocardioides novel species isolated from the excrement of Marmot.</title>
        <authorList>
            <person name="Zhang G."/>
        </authorList>
    </citation>
    <scope>NUCLEOTIDE SEQUENCE [LARGE SCALE GENOMIC DNA]</scope>
    <source>
        <strain evidence="2">zg-579</strain>
    </source>
</reference>
<dbReference type="RefSeq" id="WP_154616371.1">
    <property type="nucleotide sequence ID" value="NZ_CP053660.1"/>
</dbReference>
<dbReference type="EMBL" id="WLCI01000016">
    <property type="protein sequence ID" value="MTB96503.1"/>
    <property type="molecule type" value="Genomic_DNA"/>
</dbReference>
<evidence type="ECO:0000313" key="2">
    <source>
        <dbReference type="Proteomes" id="UP000433406"/>
    </source>
</evidence>
<accession>A0A6I3JEP7</accession>
<keyword evidence="2" id="KW-1185">Reference proteome</keyword>
<proteinExistence type="predicted"/>
<protein>
    <submittedName>
        <fullName evidence="1">Uncharacterized protein</fullName>
    </submittedName>
</protein>
<gene>
    <name evidence="1" type="ORF">GGQ22_15620</name>
</gene>
<name>A0A6I3JEP7_9ACTN</name>
<dbReference type="Proteomes" id="UP000433406">
    <property type="component" value="Unassembled WGS sequence"/>
</dbReference>